<keyword evidence="12" id="KW-1185">Reference proteome</keyword>
<keyword evidence="3" id="KW-1003">Cell membrane</keyword>
<gene>
    <name evidence="11" type="ORF">J2S74_004122</name>
</gene>
<reference evidence="11 12" key="1">
    <citation type="submission" date="2023-07" db="EMBL/GenBank/DDBJ databases">
        <title>Genomic Encyclopedia of Type Strains, Phase IV (KMG-IV): sequencing the most valuable type-strain genomes for metagenomic binning, comparative biology and taxonomic classification.</title>
        <authorList>
            <person name="Goeker M."/>
        </authorList>
    </citation>
    <scope>NUCLEOTIDE SEQUENCE [LARGE SCALE GENOMIC DNA]</scope>
    <source>
        <strain evidence="11 12">DSM 9768</strain>
    </source>
</reference>
<evidence type="ECO:0000313" key="12">
    <source>
        <dbReference type="Proteomes" id="UP001230005"/>
    </source>
</evidence>
<feature type="transmembrane region" description="Helical" evidence="9">
    <location>
        <begin position="89"/>
        <end position="110"/>
    </location>
</feature>
<dbReference type="RefSeq" id="WP_307329255.1">
    <property type="nucleotide sequence ID" value="NZ_JAUSUG010000019.1"/>
</dbReference>
<dbReference type="PANTHER" id="PTHR35011">
    <property type="entry name" value="2,3-DIKETO-L-GULONATE TRAP TRANSPORTER SMALL PERMEASE PROTEIN YIAM"/>
    <property type="match status" value="1"/>
</dbReference>
<evidence type="ECO:0000256" key="2">
    <source>
        <dbReference type="ARBA" id="ARBA00022448"/>
    </source>
</evidence>
<name>A0ABU0A0F9_9BACI</name>
<keyword evidence="5 9" id="KW-0812">Transmembrane</keyword>
<dbReference type="InterPro" id="IPR007387">
    <property type="entry name" value="TRAP_DctQ"/>
</dbReference>
<dbReference type="Pfam" id="PF04290">
    <property type="entry name" value="DctQ"/>
    <property type="match status" value="1"/>
</dbReference>
<protein>
    <submittedName>
        <fullName evidence="11">TRAP-type C4-dicarboxylate transport system permease small subunit</fullName>
    </submittedName>
</protein>
<keyword evidence="2" id="KW-0813">Transport</keyword>
<evidence type="ECO:0000256" key="4">
    <source>
        <dbReference type="ARBA" id="ARBA00022519"/>
    </source>
</evidence>
<feature type="transmembrane region" description="Helical" evidence="9">
    <location>
        <begin position="50"/>
        <end position="68"/>
    </location>
</feature>
<sequence>MKVVKMIKTGLDRILLVSSLTLLTAMVVVIIYQVFSRQVLGTAPAWSEEVSRLLFVWVSFLGIAYGFKEKVHIGVGLVVNKLPEKVQDAFDYFAKILVIGFGILMIHYGWQFTVLTSTSTMPGTGMPSSMLYVVIPIAGAFVTFNGIELLFRKGMHQKLDDVIEE</sequence>
<organism evidence="11 12">
    <name type="scientific">Evansella vedderi</name>
    <dbReference type="NCBI Taxonomy" id="38282"/>
    <lineage>
        <taxon>Bacteria</taxon>
        <taxon>Bacillati</taxon>
        <taxon>Bacillota</taxon>
        <taxon>Bacilli</taxon>
        <taxon>Bacillales</taxon>
        <taxon>Bacillaceae</taxon>
        <taxon>Evansella</taxon>
    </lineage>
</organism>
<keyword evidence="6 9" id="KW-1133">Transmembrane helix</keyword>
<proteinExistence type="inferred from homology"/>
<dbReference type="PANTHER" id="PTHR35011:SF11">
    <property type="entry name" value="TRAP TRANSPORTER SMALL PERMEASE PROTEIN"/>
    <property type="match status" value="1"/>
</dbReference>
<feature type="transmembrane region" description="Helical" evidence="9">
    <location>
        <begin position="130"/>
        <end position="151"/>
    </location>
</feature>
<comment type="similarity">
    <text evidence="8">Belongs to the TRAP transporter small permease family.</text>
</comment>
<feature type="domain" description="Tripartite ATP-independent periplasmic transporters DctQ component" evidence="10">
    <location>
        <begin position="26"/>
        <end position="152"/>
    </location>
</feature>
<feature type="transmembrane region" description="Helical" evidence="9">
    <location>
        <begin position="14"/>
        <end position="35"/>
    </location>
</feature>
<evidence type="ECO:0000256" key="3">
    <source>
        <dbReference type="ARBA" id="ARBA00022475"/>
    </source>
</evidence>
<keyword evidence="7 9" id="KW-0472">Membrane</keyword>
<evidence type="ECO:0000313" key="11">
    <source>
        <dbReference type="EMBL" id="MDQ0256700.1"/>
    </source>
</evidence>
<accession>A0ABU0A0F9</accession>
<evidence type="ECO:0000259" key="10">
    <source>
        <dbReference type="Pfam" id="PF04290"/>
    </source>
</evidence>
<comment type="subcellular location">
    <subcellularLocation>
        <location evidence="1">Cell inner membrane</location>
        <topology evidence="1">Multi-pass membrane protein</topology>
    </subcellularLocation>
</comment>
<evidence type="ECO:0000256" key="6">
    <source>
        <dbReference type="ARBA" id="ARBA00022989"/>
    </source>
</evidence>
<dbReference type="EMBL" id="JAUSUG010000019">
    <property type="protein sequence ID" value="MDQ0256700.1"/>
    <property type="molecule type" value="Genomic_DNA"/>
</dbReference>
<evidence type="ECO:0000256" key="9">
    <source>
        <dbReference type="SAM" id="Phobius"/>
    </source>
</evidence>
<comment type="caution">
    <text evidence="11">The sequence shown here is derived from an EMBL/GenBank/DDBJ whole genome shotgun (WGS) entry which is preliminary data.</text>
</comment>
<evidence type="ECO:0000256" key="7">
    <source>
        <dbReference type="ARBA" id="ARBA00023136"/>
    </source>
</evidence>
<evidence type="ECO:0000256" key="1">
    <source>
        <dbReference type="ARBA" id="ARBA00004429"/>
    </source>
</evidence>
<evidence type="ECO:0000256" key="8">
    <source>
        <dbReference type="ARBA" id="ARBA00038436"/>
    </source>
</evidence>
<dbReference type="Proteomes" id="UP001230005">
    <property type="component" value="Unassembled WGS sequence"/>
</dbReference>
<evidence type="ECO:0000256" key="5">
    <source>
        <dbReference type="ARBA" id="ARBA00022692"/>
    </source>
</evidence>
<keyword evidence="4" id="KW-0997">Cell inner membrane</keyword>
<dbReference type="InterPro" id="IPR055348">
    <property type="entry name" value="DctQ"/>
</dbReference>